<evidence type="ECO:0000313" key="2">
    <source>
        <dbReference type="EMBL" id="AIQ60535.1"/>
    </source>
</evidence>
<feature type="transmembrane region" description="Helical" evidence="1">
    <location>
        <begin position="87"/>
        <end position="112"/>
    </location>
</feature>
<reference evidence="2" key="1">
    <citation type="submission" date="2014-08" db="EMBL/GenBank/DDBJ databases">
        <title>Comparative genomics of the Paenibacillus odorifer group.</title>
        <authorList>
            <person name="den Bakker H.C."/>
            <person name="Tsai Y.-C.Y.-C."/>
            <person name="Martin N."/>
            <person name="Korlach J."/>
            <person name="Wiedmann M."/>
        </authorList>
    </citation>
    <scope>NUCLEOTIDE SEQUENCE [LARGE SCALE GENOMIC DNA]</scope>
    <source>
        <strain evidence="2">DSM 13188</strain>
    </source>
</reference>
<protein>
    <submittedName>
        <fullName evidence="2">Membrane protein</fullName>
    </submittedName>
</protein>
<dbReference type="Proteomes" id="UP000029518">
    <property type="component" value="Chromosome"/>
</dbReference>
<dbReference type="AlphaFoldDB" id="A0A089LKB6"/>
<dbReference type="KEGG" id="pbd:PBOR_29035"/>
<dbReference type="HOGENOM" id="CLU_113291_2_0_9"/>
<dbReference type="EMBL" id="CP009285">
    <property type="protein sequence ID" value="AIQ60535.1"/>
    <property type="molecule type" value="Genomic_DNA"/>
</dbReference>
<keyword evidence="1" id="KW-0812">Transmembrane</keyword>
<feature type="transmembrane region" description="Helical" evidence="1">
    <location>
        <begin position="15"/>
        <end position="34"/>
    </location>
</feature>
<keyword evidence="1" id="KW-1133">Transmembrane helix</keyword>
<sequence>MHGETRLPRNAKEGLLFLLIVSIISVNTIAPLIVGLELGFSKEVYLDTLKILPFMWVIVVLLVRLVAGPIVRKVLPKFTGQTDGFNARVLLNILLNVTVLSISLSVIGTWVGTRHVSLEPIRNFLHIWPRNFGIAFWIELLVAQPIARFAMKSLHARQDRKTESVNA</sequence>
<name>A0A089LKB6_PAEBO</name>
<organism evidence="2 3">
    <name type="scientific">Paenibacillus borealis</name>
    <dbReference type="NCBI Taxonomy" id="160799"/>
    <lineage>
        <taxon>Bacteria</taxon>
        <taxon>Bacillati</taxon>
        <taxon>Bacillota</taxon>
        <taxon>Bacilli</taxon>
        <taxon>Bacillales</taxon>
        <taxon>Paenibacillaceae</taxon>
        <taxon>Paenibacillus</taxon>
    </lineage>
</organism>
<gene>
    <name evidence="2" type="ORF">PBOR_29035</name>
</gene>
<dbReference type="OrthoDB" id="7062363at2"/>
<keyword evidence="1" id="KW-0472">Membrane</keyword>
<feature type="transmembrane region" description="Helical" evidence="1">
    <location>
        <begin position="54"/>
        <end position="75"/>
    </location>
</feature>
<feature type="transmembrane region" description="Helical" evidence="1">
    <location>
        <begin position="132"/>
        <end position="151"/>
    </location>
</feature>
<keyword evidence="3" id="KW-1185">Reference proteome</keyword>
<evidence type="ECO:0000256" key="1">
    <source>
        <dbReference type="SAM" id="Phobius"/>
    </source>
</evidence>
<evidence type="ECO:0000313" key="3">
    <source>
        <dbReference type="Proteomes" id="UP000029518"/>
    </source>
</evidence>
<dbReference type="InterPro" id="IPR021529">
    <property type="entry name" value="DUF2798"/>
</dbReference>
<accession>A0A089LKB6</accession>
<dbReference type="RefSeq" id="WP_042217126.1">
    <property type="nucleotide sequence ID" value="NZ_CP009285.1"/>
</dbReference>
<proteinExistence type="predicted"/>
<dbReference type="Pfam" id="PF11391">
    <property type="entry name" value="DUF2798"/>
    <property type="match status" value="2"/>
</dbReference>